<dbReference type="InterPro" id="IPR026893">
    <property type="entry name" value="Tyr/Ser_Pase_IphP-type"/>
</dbReference>
<dbReference type="PANTHER" id="PTHR31126:SF1">
    <property type="entry name" value="TYROSINE SPECIFIC PROTEIN PHOSPHATASES DOMAIN-CONTAINING PROTEIN"/>
    <property type="match status" value="1"/>
</dbReference>
<keyword evidence="5" id="KW-1185">Reference proteome</keyword>
<protein>
    <submittedName>
        <fullName evidence="3">Protein-tyrosine-phosphatase</fullName>
    </submittedName>
    <submittedName>
        <fullName evidence="2">Tyrosine-protein phosphatase</fullName>
    </submittedName>
</protein>
<dbReference type="InterPro" id="IPR029021">
    <property type="entry name" value="Prot-tyrosine_phosphatase-like"/>
</dbReference>
<evidence type="ECO:0000313" key="3">
    <source>
        <dbReference type="EMBL" id="QAV19246.1"/>
    </source>
</evidence>
<reference evidence="3 4" key="1">
    <citation type="submission" date="2018-01" db="EMBL/GenBank/DDBJ databases">
        <title>The whole genome sequencing and assembly of Paenibacillus chitinolyticus KCCM 41400 strain.</title>
        <authorList>
            <person name="Kim J.-Y."/>
            <person name="Park M.-K."/>
            <person name="Lee Y.-J."/>
            <person name="Yi H."/>
            <person name="Bahn Y.-S."/>
            <person name="Kim J.F."/>
            <person name="Lee D.-W."/>
        </authorList>
    </citation>
    <scope>NUCLEOTIDE SEQUENCE [LARGE SCALE GENOMIC DNA]</scope>
    <source>
        <strain evidence="3 4">KCCM 41400</strain>
    </source>
</reference>
<dbReference type="KEGG" id="pchi:PC41400_16795"/>
<dbReference type="GeneID" id="95376467"/>
<evidence type="ECO:0000313" key="2">
    <source>
        <dbReference type="EMBL" id="MCY9598126.1"/>
    </source>
</evidence>
<evidence type="ECO:0000256" key="1">
    <source>
        <dbReference type="ARBA" id="ARBA00009580"/>
    </source>
</evidence>
<dbReference type="AlphaFoldDB" id="A0A410WXR0"/>
<dbReference type="Pfam" id="PF13350">
    <property type="entry name" value="Y_phosphatase3"/>
    <property type="match status" value="1"/>
</dbReference>
<proteinExistence type="inferred from homology"/>
<name>A0A410WXR0_9BACL</name>
<dbReference type="EMBL" id="CP026520">
    <property type="protein sequence ID" value="QAV19246.1"/>
    <property type="molecule type" value="Genomic_DNA"/>
</dbReference>
<dbReference type="OrthoDB" id="1188001at2"/>
<dbReference type="Gene3D" id="3.90.190.10">
    <property type="entry name" value="Protein tyrosine phosphatase superfamily"/>
    <property type="match status" value="1"/>
</dbReference>
<dbReference type="RefSeq" id="WP_042226132.1">
    <property type="nucleotide sequence ID" value="NZ_CP026520.1"/>
</dbReference>
<organism evidence="3 4">
    <name type="scientific">Paenibacillus chitinolyticus</name>
    <dbReference type="NCBI Taxonomy" id="79263"/>
    <lineage>
        <taxon>Bacteria</taxon>
        <taxon>Bacillati</taxon>
        <taxon>Bacillota</taxon>
        <taxon>Bacilli</taxon>
        <taxon>Bacillales</taxon>
        <taxon>Paenibacillaceae</taxon>
        <taxon>Paenibacillus</taxon>
    </lineage>
</organism>
<dbReference type="GO" id="GO:0004721">
    <property type="term" value="F:phosphoprotein phosphatase activity"/>
    <property type="evidence" value="ECO:0007669"/>
    <property type="project" value="InterPro"/>
</dbReference>
<gene>
    <name evidence="2" type="ORF">M5X16_20460</name>
    <name evidence="3" type="ORF">PC41400_16795</name>
</gene>
<dbReference type="Proteomes" id="UP001527202">
    <property type="component" value="Unassembled WGS sequence"/>
</dbReference>
<evidence type="ECO:0000313" key="4">
    <source>
        <dbReference type="Proteomes" id="UP000288943"/>
    </source>
</evidence>
<comment type="similarity">
    <text evidence="1">Belongs to the protein-tyrosine phosphatase family.</text>
</comment>
<accession>A0A410WXR0</accession>
<dbReference type="EMBL" id="JAMDMJ010000029">
    <property type="protein sequence ID" value="MCY9598126.1"/>
    <property type="molecule type" value="Genomic_DNA"/>
</dbReference>
<evidence type="ECO:0000313" key="5">
    <source>
        <dbReference type="Proteomes" id="UP001527202"/>
    </source>
</evidence>
<sequence>MSTSQFAAYPANRVIPFEGVHNFRDMGGYRTSDGRKVKYGLFFRSDHLTGLTEQDLTFLQTLNIKTVFDYRGDHESRIMPDPVLPNAKNIRIPANTEDQHEQMNLPAAPEGEEQQGHLLKELVKNDFFKSFCAETYMTELYTKLPINNHSFKRLMETIQDPDQLGLLHHCTSGKDRTGVGAALILLALGVSEQTVMEDYLLSNETMKSFNRNLLKRLAEHADEAVLQNLNHILTVNEAFLSAALGSIKNTYGGYDAYFAEEFGLTKSRREALQSMCLE</sequence>
<dbReference type="PANTHER" id="PTHR31126">
    <property type="entry name" value="TYROSINE-PROTEIN PHOSPHATASE"/>
    <property type="match status" value="1"/>
</dbReference>
<dbReference type="Proteomes" id="UP000288943">
    <property type="component" value="Chromosome"/>
</dbReference>
<dbReference type="SUPFAM" id="SSF52799">
    <property type="entry name" value="(Phosphotyrosine protein) phosphatases II"/>
    <property type="match status" value="1"/>
</dbReference>
<reference evidence="2 5" key="2">
    <citation type="submission" date="2022-05" db="EMBL/GenBank/DDBJ databases">
        <title>Genome Sequencing of Bee-Associated Microbes.</title>
        <authorList>
            <person name="Dunlap C."/>
        </authorList>
    </citation>
    <scope>NUCLEOTIDE SEQUENCE [LARGE SCALE GENOMIC DNA]</scope>
    <source>
        <strain evidence="2 5">NRRL B-23120</strain>
    </source>
</reference>